<feature type="binding site" evidence="12">
    <location>
        <position position="83"/>
    </location>
    <ligand>
        <name>Fe cation</name>
        <dbReference type="ChEBI" id="CHEBI:24875"/>
    </ligand>
</feature>
<keyword evidence="4" id="KW-0963">Cytoplasm</keyword>
<dbReference type="GO" id="GO:0003700">
    <property type="term" value="F:DNA-binding transcription factor activity"/>
    <property type="evidence" value="ECO:0007669"/>
    <property type="project" value="InterPro"/>
</dbReference>
<keyword evidence="6 11" id="KW-0479">Metal-binding</keyword>
<evidence type="ECO:0000256" key="4">
    <source>
        <dbReference type="ARBA" id="ARBA00022490"/>
    </source>
</evidence>
<name>A0A087BLI0_BIFLN</name>
<evidence type="ECO:0000256" key="8">
    <source>
        <dbReference type="ARBA" id="ARBA00023015"/>
    </source>
</evidence>
<organism evidence="14 15">
    <name type="scientific">Bifidobacterium longum subsp. suis</name>
    <dbReference type="NCBI Taxonomy" id="1695"/>
    <lineage>
        <taxon>Bacteria</taxon>
        <taxon>Bacillati</taxon>
        <taxon>Actinomycetota</taxon>
        <taxon>Actinomycetes</taxon>
        <taxon>Bifidobacteriales</taxon>
        <taxon>Bifidobacteriaceae</taxon>
        <taxon>Bifidobacterium</taxon>
    </lineage>
</organism>
<keyword evidence="12" id="KW-0408">Iron</keyword>
<evidence type="ECO:0000256" key="9">
    <source>
        <dbReference type="ARBA" id="ARBA00023125"/>
    </source>
</evidence>
<dbReference type="GO" id="GO:0000976">
    <property type="term" value="F:transcription cis-regulatory region binding"/>
    <property type="evidence" value="ECO:0007669"/>
    <property type="project" value="TreeGrafter"/>
</dbReference>
<comment type="caution">
    <text evidence="14">The sequence shown here is derived from an EMBL/GenBank/DDBJ whole genome shotgun (WGS) entry which is preliminary data.</text>
</comment>
<evidence type="ECO:0000256" key="11">
    <source>
        <dbReference type="PIRSR" id="PIRSR602481-1"/>
    </source>
</evidence>
<keyword evidence="10" id="KW-0804">Transcription</keyword>
<dbReference type="InterPro" id="IPR002481">
    <property type="entry name" value="FUR"/>
</dbReference>
<dbReference type="AlphaFoldDB" id="A0A087BLI0"/>
<evidence type="ECO:0000313" key="15">
    <source>
        <dbReference type="Proteomes" id="UP000029024"/>
    </source>
</evidence>
<evidence type="ECO:0000256" key="12">
    <source>
        <dbReference type="PIRSR" id="PIRSR602481-2"/>
    </source>
</evidence>
<evidence type="ECO:0000256" key="13">
    <source>
        <dbReference type="SAM" id="MobiDB-lite"/>
    </source>
</evidence>
<feature type="binding site" evidence="11">
    <location>
        <position position="129"/>
    </location>
    <ligand>
        <name>Zn(2+)</name>
        <dbReference type="ChEBI" id="CHEBI:29105"/>
    </ligand>
</feature>
<comment type="subcellular location">
    <subcellularLocation>
        <location evidence="1">Cytoplasm</location>
    </subcellularLocation>
</comment>
<dbReference type="Gene3D" id="3.30.1490.190">
    <property type="match status" value="1"/>
</dbReference>
<dbReference type="SUPFAM" id="SSF46785">
    <property type="entry name" value="Winged helix' DNA-binding domain"/>
    <property type="match status" value="1"/>
</dbReference>
<dbReference type="PANTHER" id="PTHR33202">
    <property type="entry name" value="ZINC UPTAKE REGULATION PROTEIN"/>
    <property type="match status" value="1"/>
</dbReference>
<dbReference type="Proteomes" id="UP000029024">
    <property type="component" value="Unassembled WGS sequence"/>
</dbReference>
<dbReference type="CDD" id="cd07153">
    <property type="entry name" value="Fur_like"/>
    <property type="match status" value="1"/>
</dbReference>
<dbReference type="InterPro" id="IPR036390">
    <property type="entry name" value="WH_DNA-bd_sf"/>
</dbReference>
<dbReference type="GO" id="GO:1900376">
    <property type="term" value="P:regulation of secondary metabolite biosynthetic process"/>
    <property type="evidence" value="ECO:0007669"/>
    <property type="project" value="TreeGrafter"/>
</dbReference>
<evidence type="ECO:0000256" key="1">
    <source>
        <dbReference type="ARBA" id="ARBA00004496"/>
    </source>
</evidence>
<keyword evidence="5" id="KW-0678">Repressor</keyword>
<dbReference type="GO" id="GO:0008270">
    <property type="term" value="F:zinc ion binding"/>
    <property type="evidence" value="ECO:0007669"/>
    <property type="project" value="TreeGrafter"/>
</dbReference>
<feature type="binding site" evidence="12">
    <location>
        <position position="104"/>
    </location>
    <ligand>
        <name>Fe cation</name>
        <dbReference type="ChEBI" id="CHEBI:24875"/>
    </ligand>
</feature>
<dbReference type="InterPro" id="IPR043135">
    <property type="entry name" value="Fur_C"/>
</dbReference>
<evidence type="ECO:0000256" key="6">
    <source>
        <dbReference type="ARBA" id="ARBA00022723"/>
    </source>
</evidence>
<feature type="binding site" evidence="12">
    <location>
        <position position="121"/>
    </location>
    <ligand>
        <name>Fe cation</name>
        <dbReference type="ChEBI" id="CHEBI:24875"/>
    </ligand>
</feature>
<dbReference type="RefSeq" id="WP_032683441.1">
    <property type="nucleotide sequence ID" value="NZ_JAERWB010000012.1"/>
</dbReference>
<dbReference type="PANTHER" id="PTHR33202:SF2">
    <property type="entry name" value="FERRIC UPTAKE REGULATION PROTEIN"/>
    <property type="match status" value="1"/>
</dbReference>
<feature type="binding site" evidence="11">
    <location>
        <position position="132"/>
    </location>
    <ligand>
        <name>Zn(2+)</name>
        <dbReference type="ChEBI" id="CHEBI:29105"/>
    </ligand>
</feature>
<dbReference type="Gene3D" id="1.10.10.10">
    <property type="entry name" value="Winged helix-like DNA-binding domain superfamily/Winged helix DNA-binding domain"/>
    <property type="match status" value="1"/>
</dbReference>
<evidence type="ECO:0000256" key="3">
    <source>
        <dbReference type="ARBA" id="ARBA00011738"/>
    </source>
</evidence>
<dbReference type="GO" id="GO:0005829">
    <property type="term" value="C:cytosol"/>
    <property type="evidence" value="ECO:0007669"/>
    <property type="project" value="TreeGrafter"/>
</dbReference>
<dbReference type="Pfam" id="PF01475">
    <property type="entry name" value="FUR"/>
    <property type="match status" value="1"/>
</dbReference>
<dbReference type="GO" id="GO:0045892">
    <property type="term" value="P:negative regulation of DNA-templated transcription"/>
    <property type="evidence" value="ECO:0007669"/>
    <property type="project" value="TreeGrafter"/>
</dbReference>
<keyword evidence="8" id="KW-0805">Transcription regulation</keyword>
<evidence type="ECO:0000256" key="10">
    <source>
        <dbReference type="ARBA" id="ARBA00023163"/>
    </source>
</evidence>
<protein>
    <submittedName>
        <fullName evidence="14">Ferric uptake regulation protein</fullName>
    </submittedName>
</protein>
<dbReference type="InterPro" id="IPR036388">
    <property type="entry name" value="WH-like_DNA-bd_sf"/>
</dbReference>
<evidence type="ECO:0000313" key="14">
    <source>
        <dbReference type="EMBL" id="KFI71880.1"/>
    </source>
</evidence>
<comment type="cofactor">
    <cofactor evidence="11">
        <name>Zn(2+)</name>
        <dbReference type="ChEBI" id="CHEBI:29105"/>
    </cofactor>
    <text evidence="11">Binds 1 zinc ion per subunit.</text>
</comment>
<evidence type="ECO:0000256" key="2">
    <source>
        <dbReference type="ARBA" id="ARBA00007957"/>
    </source>
</evidence>
<keyword evidence="7 11" id="KW-0862">Zinc</keyword>
<feature type="binding site" evidence="11">
    <location>
        <position position="92"/>
    </location>
    <ligand>
        <name>Zn(2+)</name>
        <dbReference type="ChEBI" id="CHEBI:29105"/>
    </ligand>
</feature>
<proteinExistence type="inferred from homology"/>
<keyword evidence="9" id="KW-0238">DNA-binding</keyword>
<comment type="subunit">
    <text evidence="3">Homodimer.</text>
</comment>
<dbReference type="EMBL" id="JGZA01000007">
    <property type="protein sequence ID" value="KFI71880.1"/>
    <property type="molecule type" value="Genomic_DNA"/>
</dbReference>
<feature type="binding site" evidence="11">
    <location>
        <position position="89"/>
    </location>
    <ligand>
        <name>Zn(2+)</name>
        <dbReference type="ChEBI" id="CHEBI:29105"/>
    </ligand>
</feature>
<accession>A0A087BLI0</accession>
<sequence length="166" mass="18705">MSIEQTATTRRVTRPRLLITQVLAELSRFATAQEITDILRERGTRIGTATAYRNVQMMASQGELDVIHVNGEALYRECSDQHHHHHIVCHECGRTIEIEIPGLEQWIDKATKQLKHQTIAHELEIFDLCPKCAAKHAIEPPLSVGTSPKDGPLTTPDDTGRRRSNK</sequence>
<gene>
    <name evidence="14" type="ORF">BLSS_1018</name>
</gene>
<evidence type="ECO:0000256" key="5">
    <source>
        <dbReference type="ARBA" id="ARBA00022491"/>
    </source>
</evidence>
<feature type="region of interest" description="Disordered" evidence="13">
    <location>
        <begin position="140"/>
        <end position="166"/>
    </location>
</feature>
<comment type="similarity">
    <text evidence="2">Belongs to the Fur family.</text>
</comment>
<reference evidence="14 15" key="1">
    <citation type="submission" date="2014-03" db="EMBL/GenBank/DDBJ databases">
        <title>Genomics of Bifidobacteria.</title>
        <authorList>
            <person name="Ventura M."/>
            <person name="Milani C."/>
            <person name="Lugli G.A."/>
        </authorList>
    </citation>
    <scope>NUCLEOTIDE SEQUENCE [LARGE SCALE GENOMIC DNA]</scope>
    <source>
        <strain evidence="14 15">LMG 21814</strain>
    </source>
</reference>
<evidence type="ECO:0000256" key="7">
    <source>
        <dbReference type="ARBA" id="ARBA00022833"/>
    </source>
</evidence>
<comment type="cofactor">
    <cofactor evidence="12">
        <name>Mn(2+)</name>
        <dbReference type="ChEBI" id="CHEBI:29035"/>
    </cofactor>
    <cofactor evidence="12">
        <name>Fe(2+)</name>
        <dbReference type="ChEBI" id="CHEBI:29033"/>
    </cofactor>
    <text evidence="12">Binds 1 Mn(2+) or Fe(2+) ion per subunit.</text>
</comment>